<accession>A0A9X5BHB6</accession>
<keyword evidence="4" id="KW-1185">Reference proteome</keyword>
<dbReference type="InterPro" id="IPR050695">
    <property type="entry name" value="N-acetylmuramoyl_amidase_3"/>
</dbReference>
<dbReference type="GO" id="GO:0009253">
    <property type="term" value="P:peptidoglycan catabolic process"/>
    <property type="evidence" value="ECO:0007669"/>
    <property type="project" value="InterPro"/>
</dbReference>
<evidence type="ECO:0000313" key="4">
    <source>
        <dbReference type="Proteomes" id="UP001154420"/>
    </source>
</evidence>
<protein>
    <submittedName>
        <fullName evidence="3">Cell wall hydrolase</fullName>
    </submittedName>
</protein>
<dbReference type="EMBL" id="QZDT01000023">
    <property type="protein sequence ID" value="NBJ93703.1"/>
    <property type="molecule type" value="Genomic_DNA"/>
</dbReference>
<reference evidence="3" key="1">
    <citation type="submission" date="2018-09" db="EMBL/GenBank/DDBJ databases">
        <title>Murine metabolic-syndrome-specific gut microbial biobank.</title>
        <authorList>
            <person name="Liu C."/>
        </authorList>
    </citation>
    <scope>NUCLEOTIDE SEQUENCE</scope>
    <source>
        <strain evidence="3">D42-62</strain>
    </source>
</reference>
<dbReference type="SMART" id="SM00646">
    <property type="entry name" value="Ami_3"/>
    <property type="match status" value="1"/>
</dbReference>
<keyword evidence="1 3" id="KW-0378">Hydrolase</keyword>
<dbReference type="PANTHER" id="PTHR30404">
    <property type="entry name" value="N-ACETYLMURAMOYL-L-ALANINE AMIDASE"/>
    <property type="match status" value="1"/>
</dbReference>
<evidence type="ECO:0000259" key="2">
    <source>
        <dbReference type="SMART" id="SM00646"/>
    </source>
</evidence>
<dbReference type="Pfam" id="PF01520">
    <property type="entry name" value="Amidase_3"/>
    <property type="match status" value="1"/>
</dbReference>
<dbReference type="Proteomes" id="UP001154420">
    <property type="component" value="Unassembled WGS sequence"/>
</dbReference>
<dbReference type="InterPro" id="IPR002508">
    <property type="entry name" value="MurNAc-LAA_cat"/>
</dbReference>
<dbReference type="SUPFAM" id="SSF53187">
    <property type="entry name" value="Zn-dependent exopeptidases"/>
    <property type="match status" value="1"/>
</dbReference>
<proteinExistence type="predicted"/>
<sequence length="176" mass="20135">MNEQLEKDINLKIAHKLKMFLQAEGIEVVMTREGDGGLYDEGASNKKVQDMKKRLEIIETADPVLVVSIHQNSYHEEYVKGAQVFYYETSDKSKQLAELLQEQLRSLSPENKRVAKGNDSYFLLKKTTKPIVIVECGFLSNREEAEQLATDLYQEKLAWNIYMGIVKYLNGVKAEA</sequence>
<comment type="caution">
    <text evidence="3">The sequence shown here is derived from an EMBL/GenBank/DDBJ whole genome shotgun (WGS) entry which is preliminary data.</text>
</comment>
<dbReference type="PANTHER" id="PTHR30404:SF0">
    <property type="entry name" value="N-ACETYLMURAMOYL-L-ALANINE AMIDASE AMIC"/>
    <property type="match status" value="1"/>
</dbReference>
<evidence type="ECO:0000256" key="1">
    <source>
        <dbReference type="ARBA" id="ARBA00022801"/>
    </source>
</evidence>
<dbReference type="CDD" id="cd02696">
    <property type="entry name" value="MurNAc-LAA"/>
    <property type="match status" value="1"/>
</dbReference>
<dbReference type="AlphaFoldDB" id="A0A9X5BHB6"/>
<organism evidence="3 4">
    <name type="scientific">Parablautia muri</name>
    <dbReference type="NCBI Taxonomy" id="2320879"/>
    <lineage>
        <taxon>Bacteria</taxon>
        <taxon>Bacillati</taxon>
        <taxon>Bacillota</taxon>
        <taxon>Clostridia</taxon>
        <taxon>Lachnospirales</taxon>
        <taxon>Lachnospiraceae</taxon>
        <taxon>Parablautia</taxon>
    </lineage>
</organism>
<name>A0A9X5BHB6_9FIRM</name>
<feature type="domain" description="MurNAc-LAA" evidence="2">
    <location>
        <begin position="55"/>
        <end position="166"/>
    </location>
</feature>
<dbReference type="Gene3D" id="3.40.630.40">
    <property type="entry name" value="Zn-dependent exopeptidases"/>
    <property type="match status" value="1"/>
</dbReference>
<dbReference type="GO" id="GO:0008745">
    <property type="term" value="F:N-acetylmuramoyl-L-alanine amidase activity"/>
    <property type="evidence" value="ECO:0007669"/>
    <property type="project" value="InterPro"/>
</dbReference>
<gene>
    <name evidence="3" type="ORF">D5281_14155</name>
</gene>
<evidence type="ECO:0000313" key="3">
    <source>
        <dbReference type="EMBL" id="NBJ93703.1"/>
    </source>
</evidence>
<dbReference type="GO" id="GO:0030288">
    <property type="term" value="C:outer membrane-bounded periplasmic space"/>
    <property type="evidence" value="ECO:0007669"/>
    <property type="project" value="TreeGrafter"/>
</dbReference>